<evidence type="ECO:0000313" key="3">
    <source>
        <dbReference type="EMBL" id="TCO78757.1"/>
    </source>
</evidence>
<keyword evidence="1" id="KW-0175">Coiled coil</keyword>
<dbReference type="SUPFAM" id="SSF55383">
    <property type="entry name" value="Copper amine oxidase, domain N"/>
    <property type="match status" value="1"/>
</dbReference>
<sequence>MKKKFITTLVLIFIFSTIIGTSAGYSEKITAWFYDIKINLDSKPLGFYSRPFIYNGQVYVSINDIASNMGFGIQWDDKNKVMNLSSNDNNRFSINTLQHELDQKNLEIANLKFQLSQKKVELDILRNNKVSNSSSSSSSSSSQFHDLEKLLEDDFDQHRNNSRTLEFNNYELSELSNDSVRVKMYGNFERTSRYWKDRDKSDFEDFIEDICEEVDEHFSDDIEVIVYDEDSKRTAEYTYDVSKDDLTEEYVYDGSSSNDDDEDLDDLEKLLEDDYKSHKNDGGTMYFSDYELSEYSSEISVKMYGDFDRTDDEWKDRDKKKFRNFIDNICSEIDKKYNKDINIYVKDKDKDRTADYTYDDSANEIKNSYDYEY</sequence>
<dbReference type="InterPro" id="IPR036582">
    <property type="entry name" value="Mao_N_sf"/>
</dbReference>
<evidence type="ECO:0000259" key="2">
    <source>
        <dbReference type="Pfam" id="PF07833"/>
    </source>
</evidence>
<evidence type="ECO:0000313" key="4">
    <source>
        <dbReference type="Proteomes" id="UP000294919"/>
    </source>
</evidence>
<protein>
    <submittedName>
        <fullName evidence="3">Copper amine oxidase-like protein</fullName>
    </submittedName>
</protein>
<dbReference type="OrthoDB" id="9780101at2"/>
<dbReference type="Proteomes" id="UP000294919">
    <property type="component" value="Unassembled WGS sequence"/>
</dbReference>
<dbReference type="Pfam" id="PF07833">
    <property type="entry name" value="Cu_amine_oxidN1"/>
    <property type="match status" value="1"/>
</dbReference>
<feature type="domain" description="Copper amine oxidase-like N-terminal" evidence="2">
    <location>
        <begin position="41"/>
        <end position="90"/>
    </location>
</feature>
<keyword evidence="4" id="KW-1185">Reference proteome</keyword>
<accession>A0A4R2L0P9</accession>
<dbReference type="EMBL" id="SLWV01000004">
    <property type="protein sequence ID" value="TCO78757.1"/>
    <property type="molecule type" value="Genomic_DNA"/>
</dbReference>
<name>A0A4R2L0P9_9FIRM</name>
<proteinExistence type="predicted"/>
<evidence type="ECO:0000256" key="1">
    <source>
        <dbReference type="SAM" id="Coils"/>
    </source>
</evidence>
<dbReference type="RefSeq" id="WP_132243310.1">
    <property type="nucleotide sequence ID" value="NZ_SLWV01000004.1"/>
</dbReference>
<feature type="coiled-coil region" evidence="1">
    <location>
        <begin position="94"/>
        <end position="128"/>
    </location>
</feature>
<dbReference type="AlphaFoldDB" id="A0A4R2L0P9"/>
<reference evidence="3 4" key="1">
    <citation type="submission" date="2019-03" db="EMBL/GenBank/DDBJ databases">
        <title>Genomic Encyclopedia of Type Strains, Phase IV (KMG-IV): sequencing the most valuable type-strain genomes for metagenomic binning, comparative biology and taxonomic classification.</title>
        <authorList>
            <person name="Goeker M."/>
        </authorList>
    </citation>
    <scope>NUCLEOTIDE SEQUENCE [LARGE SCALE GENOMIC DNA]</scope>
    <source>
        <strain evidence="3 4">DSM 102940</strain>
    </source>
</reference>
<gene>
    <name evidence="3" type="ORF">EV214_104144</name>
</gene>
<dbReference type="InterPro" id="IPR012854">
    <property type="entry name" value="Cu_amine_oxidase-like_N"/>
</dbReference>
<comment type="caution">
    <text evidence="3">The sequence shown here is derived from an EMBL/GenBank/DDBJ whole genome shotgun (WGS) entry which is preliminary data.</text>
</comment>
<organism evidence="3 4">
    <name type="scientific">Marinisporobacter balticus</name>
    <dbReference type="NCBI Taxonomy" id="2018667"/>
    <lineage>
        <taxon>Bacteria</taxon>
        <taxon>Bacillati</taxon>
        <taxon>Bacillota</taxon>
        <taxon>Clostridia</taxon>
        <taxon>Peptostreptococcales</taxon>
        <taxon>Thermotaleaceae</taxon>
        <taxon>Marinisporobacter</taxon>
    </lineage>
</organism>